<keyword evidence="1" id="KW-0456">Lyase</keyword>
<dbReference type="EMBL" id="BSEN01000006">
    <property type="protein sequence ID" value="GLJ76430.1"/>
    <property type="molecule type" value="Genomic_DNA"/>
</dbReference>
<dbReference type="Proteomes" id="UP001142372">
    <property type="component" value="Unassembled WGS sequence"/>
</dbReference>
<sequence length="304" mass="31036">MIGRTVVEHPVGEPGEGPYGVAVTRDGAVWFTLVHGGRVGRRDADGTVAYLALGAEGRPAQPSQLAAANDTSVWVTDTTGNRLVLLDVADGAIVTVTSVAVPTPDAQPFGVVALDDGTTWFTELGADALGRIDILGRVDEFPVGRAGSFVSMIATTGDSLWFTLNAAGTIGHVRGGDAAIAFTELPRDPAGPVGIAVAGDGAVWVAEILADALARVQRNGTLTEFPLETGSKPHAVAADPADGVWVTLWGTGQVASVADDGTVVTHDLPDPESEPHGIAVAEDGTVWVALESGALAELAPVSAR</sequence>
<dbReference type="InterPro" id="IPR051344">
    <property type="entry name" value="Vgb"/>
</dbReference>
<dbReference type="AlphaFoldDB" id="A0A9W6H9K0"/>
<dbReference type="PANTHER" id="PTHR40274">
    <property type="entry name" value="VIRGINIAMYCIN B LYASE"/>
    <property type="match status" value="1"/>
</dbReference>
<dbReference type="RefSeq" id="WP_271177079.1">
    <property type="nucleotide sequence ID" value="NZ_BAAAJO010000005.1"/>
</dbReference>
<reference evidence="1" key="1">
    <citation type="journal article" date="2014" name="Int. J. Syst. Evol. Microbiol.">
        <title>Complete genome sequence of Corynebacterium casei LMG S-19264T (=DSM 44701T), isolated from a smear-ripened cheese.</title>
        <authorList>
            <consortium name="US DOE Joint Genome Institute (JGI-PGF)"/>
            <person name="Walter F."/>
            <person name="Albersmeier A."/>
            <person name="Kalinowski J."/>
            <person name="Ruckert C."/>
        </authorList>
    </citation>
    <scope>NUCLEOTIDE SEQUENCE</scope>
    <source>
        <strain evidence="1">VKM Ac-1401</strain>
    </source>
</reference>
<dbReference type="Pfam" id="PF24684">
    <property type="entry name" value="Vgb_lyase"/>
    <property type="match status" value="1"/>
</dbReference>
<dbReference type="InterPro" id="IPR015943">
    <property type="entry name" value="WD40/YVTN_repeat-like_dom_sf"/>
</dbReference>
<protein>
    <submittedName>
        <fullName evidence="1">Virginiamycin B lyase</fullName>
    </submittedName>
</protein>
<reference evidence="1" key="2">
    <citation type="submission" date="2023-01" db="EMBL/GenBank/DDBJ databases">
        <authorList>
            <person name="Sun Q."/>
            <person name="Evtushenko L."/>
        </authorList>
    </citation>
    <scope>NUCLEOTIDE SEQUENCE</scope>
    <source>
        <strain evidence="1">VKM Ac-1401</strain>
    </source>
</reference>
<dbReference type="GO" id="GO:0016829">
    <property type="term" value="F:lyase activity"/>
    <property type="evidence" value="ECO:0007669"/>
    <property type="project" value="UniProtKB-KW"/>
</dbReference>
<organism evidence="1 2">
    <name type="scientific">Leifsonia poae</name>
    <dbReference type="NCBI Taxonomy" id="110933"/>
    <lineage>
        <taxon>Bacteria</taxon>
        <taxon>Bacillati</taxon>
        <taxon>Actinomycetota</taxon>
        <taxon>Actinomycetes</taxon>
        <taxon>Micrococcales</taxon>
        <taxon>Microbacteriaceae</taxon>
        <taxon>Leifsonia</taxon>
    </lineage>
</organism>
<dbReference type="PANTHER" id="PTHR40274:SF3">
    <property type="entry name" value="VIRGINIAMYCIN B LYASE"/>
    <property type="match status" value="1"/>
</dbReference>
<dbReference type="SUPFAM" id="SSF101898">
    <property type="entry name" value="NHL repeat"/>
    <property type="match status" value="1"/>
</dbReference>
<proteinExistence type="predicted"/>
<dbReference type="Gene3D" id="2.130.10.10">
    <property type="entry name" value="YVTN repeat-like/Quinoprotein amine dehydrogenase"/>
    <property type="match status" value="1"/>
</dbReference>
<evidence type="ECO:0000313" key="2">
    <source>
        <dbReference type="Proteomes" id="UP001142372"/>
    </source>
</evidence>
<keyword evidence="2" id="KW-1185">Reference proteome</keyword>
<gene>
    <name evidence="1" type="primary">vgb</name>
    <name evidence="1" type="ORF">GCM10017584_20040</name>
</gene>
<evidence type="ECO:0000313" key="1">
    <source>
        <dbReference type="EMBL" id="GLJ76430.1"/>
    </source>
</evidence>
<name>A0A9W6H9K0_9MICO</name>
<comment type="caution">
    <text evidence="1">The sequence shown here is derived from an EMBL/GenBank/DDBJ whole genome shotgun (WGS) entry which is preliminary data.</text>
</comment>
<accession>A0A9W6H9K0</accession>